<dbReference type="AlphaFoldDB" id="A0AA85JM81"/>
<evidence type="ECO:0000313" key="11">
    <source>
        <dbReference type="WBParaSite" id="TREG1_39730.1"/>
    </source>
</evidence>
<proteinExistence type="predicted"/>
<evidence type="ECO:0000256" key="6">
    <source>
        <dbReference type="ARBA" id="ARBA00023242"/>
    </source>
</evidence>
<feature type="compositionally biased region" description="Polar residues" evidence="8">
    <location>
        <begin position="18"/>
        <end position="29"/>
    </location>
</feature>
<feature type="region of interest" description="Disordered" evidence="8">
    <location>
        <begin position="172"/>
        <end position="231"/>
    </location>
</feature>
<reference evidence="10" key="1">
    <citation type="submission" date="2022-06" db="EMBL/GenBank/DDBJ databases">
        <authorList>
            <person name="Berger JAMES D."/>
            <person name="Berger JAMES D."/>
        </authorList>
    </citation>
    <scope>NUCLEOTIDE SEQUENCE [LARGE SCALE GENOMIC DNA]</scope>
</reference>
<feature type="compositionally biased region" description="Acidic residues" evidence="8">
    <location>
        <begin position="185"/>
        <end position="214"/>
    </location>
</feature>
<dbReference type="Gene3D" id="3.30.160.60">
    <property type="entry name" value="Classic Zinc Finger"/>
    <property type="match status" value="1"/>
</dbReference>
<feature type="region of interest" description="Disordered" evidence="8">
    <location>
        <begin position="390"/>
        <end position="425"/>
    </location>
</feature>
<dbReference type="InterPro" id="IPR013087">
    <property type="entry name" value="Znf_C2H2_type"/>
</dbReference>
<protein>
    <recommendedName>
        <fullName evidence="9">C2H2-type domain-containing protein</fullName>
    </recommendedName>
</protein>
<accession>A0AA85JM81</accession>
<feature type="compositionally biased region" description="Polar residues" evidence="8">
    <location>
        <begin position="407"/>
        <end position="425"/>
    </location>
</feature>
<sequence length="922" mass="99823">MTSELLRIRNPLSEKQSENNGDASNNSSVIKYDKSDSDHHSNLDNSSAIKERQCSPNSPQLERHQSISQCSVFPSTIMNISCPVKSTSPPKSVFPSLGQIDLNKIWNICEGGGGGFRYQIRRPVEPWKYYESRKSDGSKVYLCRLCGSSYKHKKSLNKHWRDKHYSELMKKVGGEDNPAVGGDIDNGDGDGDGDGDEGDGDDAECDVDGDDCGEGDAKTMTTSSNGPLSSIENIGGNKANSRYTNTPASLGAIHSMGDEDCENRPPNANNVLSGYGVVRSQNFVDDCRDVSVMRGGGGGSGGGGVGVGVGGDMMALGRSGRVSAPMDFRDRLFVCGRRRLSVVPCSSSPSDQGRVHKRISECGVKRVRSPMDGSENVNVDSKRRHSVFPSVRDGCYSDMNEKDPEVSTKNIGDSELVSSGPSQYDVSSVDVCEGGVSGEGMEPLDLSVVKPLNTGGTECVLNGRVSGGSSECSEGRGDLSKRVNGEGSCSVKTCEMETVSGGKFVSSVEDGSGSRKKSTRISRSLLIGLLETAVNIVKNEVDENVGDSMQLSATCSSLLLAIGSLLVRLVEKRLDVSDDCPRSESFQTSNVCVDGGGGGGVSSVECRSDLSGVGVLNTMNMRDFGQVSVDHFPPSRDNALHDGSVGDSGLWSKECGVSSVEMSRITGKDKEEEKEEKSVGVEVSRKMEDSEFASSCESRHVGDVMNEKEIWFKGMSEEVSFSGEDGMKKSDLSESAIICPVCKFRARWFSELRAHMVNHSEHRMFGCCYCQYRAKWKWDVAKHIRRCPLGRHVSHLPNEALLRIVKYHAPRQGDILYGYFPQRGFPGVGVDHPPTPPSSVMNHGYERLGNEGVCESGDDVGVNGVTEYDGVSGCEELMQDEERNGNCDSASRVEGKCPLCEFHSTDKTEFQLHWNSHCPYME</sequence>
<keyword evidence="2" id="KW-0479">Metal-binding</keyword>
<feature type="compositionally biased region" description="Polar residues" evidence="8">
    <location>
        <begin position="54"/>
        <end position="66"/>
    </location>
</feature>
<keyword evidence="4 7" id="KW-0863">Zinc-finger</keyword>
<dbReference type="WBParaSite" id="TREG1_39730.1">
    <property type="protein sequence ID" value="TREG1_39730.1"/>
    <property type="gene ID" value="TREG1_39730"/>
</dbReference>
<name>A0AA85JM81_TRIRE</name>
<dbReference type="GO" id="GO:0000978">
    <property type="term" value="F:RNA polymerase II cis-regulatory region sequence-specific DNA binding"/>
    <property type="evidence" value="ECO:0007669"/>
    <property type="project" value="TreeGrafter"/>
</dbReference>
<keyword evidence="6" id="KW-0539">Nucleus</keyword>
<dbReference type="GO" id="GO:0005634">
    <property type="term" value="C:nucleus"/>
    <property type="evidence" value="ECO:0007669"/>
    <property type="project" value="UniProtKB-SubCell"/>
</dbReference>
<dbReference type="GO" id="GO:0008270">
    <property type="term" value="F:zinc ion binding"/>
    <property type="evidence" value="ECO:0007669"/>
    <property type="project" value="UniProtKB-KW"/>
</dbReference>
<dbReference type="SMART" id="SM00355">
    <property type="entry name" value="ZnF_C2H2"/>
    <property type="match status" value="4"/>
</dbReference>
<evidence type="ECO:0000256" key="4">
    <source>
        <dbReference type="ARBA" id="ARBA00022771"/>
    </source>
</evidence>
<feature type="region of interest" description="Disordered" evidence="8">
    <location>
        <begin position="1"/>
        <end position="66"/>
    </location>
</feature>
<feature type="compositionally biased region" description="Basic and acidic residues" evidence="8">
    <location>
        <begin position="666"/>
        <end position="682"/>
    </location>
</feature>
<dbReference type="PROSITE" id="PS50157">
    <property type="entry name" value="ZINC_FINGER_C2H2_2"/>
    <property type="match status" value="1"/>
</dbReference>
<dbReference type="PROSITE" id="PS00028">
    <property type="entry name" value="ZINC_FINGER_C2H2_1"/>
    <property type="match status" value="1"/>
</dbReference>
<evidence type="ECO:0000259" key="9">
    <source>
        <dbReference type="PROSITE" id="PS50157"/>
    </source>
</evidence>
<comment type="subcellular location">
    <subcellularLocation>
        <location evidence="1">Nucleus</location>
    </subcellularLocation>
</comment>
<feature type="domain" description="C2H2-type" evidence="9">
    <location>
        <begin position="141"/>
        <end position="169"/>
    </location>
</feature>
<dbReference type="PANTHER" id="PTHR24388:SF54">
    <property type="entry name" value="PROTEIN ESCARGOT"/>
    <property type="match status" value="1"/>
</dbReference>
<evidence type="ECO:0000256" key="3">
    <source>
        <dbReference type="ARBA" id="ARBA00022737"/>
    </source>
</evidence>
<evidence type="ECO:0000256" key="2">
    <source>
        <dbReference type="ARBA" id="ARBA00022723"/>
    </source>
</evidence>
<keyword evidence="10" id="KW-1185">Reference proteome</keyword>
<feature type="region of interest" description="Disordered" evidence="8">
    <location>
        <begin position="662"/>
        <end position="682"/>
    </location>
</feature>
<feature type="compositionally biased region" description="Basic and acidic residues" evidence="8">
    <location>
        <begin position="31"/>
        <end position="42"/>
    </location>
</feature>
<keyword evidence="3" id="KW-0677">Repeat</keyword>
<evidence type="ECO:0000256" key="7">
    <source>
        <dbReference type="PROSITE-ProRule" id="PRU00042"/>
    </source>
</evidence>
<dbReference type="GO" id="GO:0000981">
    <property type="term" value="F:DNA-binding transcription factor activity, RNA polymerase II-specific"/>
    <property type="evidence" value="ECO:0007669"/>
    <property type="project" value="TreeGrafter"/>
</dbReference>
<feature type="compositionally biased region" description="Polar residues" evidence="8">
    <location>
        <begin position="219"/>
        <end position="231"/>
    </location>
</feature>
<evidence type="ECO:0000256" key="1">
    <source>
        <dbReference type="ARBA" id="ARBA00004123"/>
    </source>
</evidence>
<evidence type="ECO:0000313" key="10">
    <source>
        <dbReference type="Proteomes" id="UP000050795"/>
    </source>
</evidence>
<dbReference type="PANTHER" id="PTHR24388">
    <property type="entry name" value="ZINC FINGER PROTEIN"/>
    <property type="match status" value="1"/>
</dbReference>
<dbReference type="Proteomes" id="UP000050795">
    <property type="component" value="Unassembled WGS sequence"/>
</dbReference>
<organism evidence="10 11">
    <name type="scientific">Trichobilharzia regenti</name>
    <name type="common">Nasal bird schistosome</name>
    <dbReference type="NCBI Taxonomy" id="157069"/>
    <lineage>
        <taxon>Eukaryota</taxon>
        <taxon>Metazoa</taxon>
        <taxon>Spiralia</taxon>
        <taxon>Lophotrochozoa</taxon>
        <taxon>Platyhelminthes</taxon>
        <taxon>Trematoda</taxon>
        <taxon>Digenea</taxon>
        <taxon>Strigeidida</taxon>
        <taxon>Schistosomatoidea</taxon>
        <taxon>Schistosomatidae</taxon>
        <taxon>Trichobilharzia</taxon>
    </lineage>
</organism>
<evidence type="ECO:0000256" key="5">
    <source>
        <dbReference type="ARBA" id="ARBA00022833"/>
    </source>
</evidence>
<evidence type="ECO:0000256" key="8">
    <source>
        <dbReference type="SAM" id="MobiDB-lite"/>
    </source>
</evidence>
<dbReference type="InterPro" id="IPR050527">
    <property type="entry name" value="Snail/Krueppel_Znf"/>
</dbReference>
<keyword evidence="5" id="KW-0862">Zinc</keyword>
<reference evidence="11" key="2">
    <citation type="submission" date="2023-11" db="UniProtKB">
        <authorList>
            <consortium name="WormBaseParasite"/>
        </authorList>
    </citation>
    <scope>IDENTIFICATION</scope>
</reference>